<dbReference type="AlphaFoldDB" id="A0A7S7AIB1"/>
<proteinExistence type="predicted"/>
<name>A0A7S7AIB1_9GAMM</name>
<dbReference type="EMBL" id="CP048659">
    <property type="protein sequence ID" value="QOW47002.1"/>
    <property type="molecule type" value="Genomic_DNA"/>
</dbReference>
<dbReference type="Proteomes" id="UP000593966">
    <property type="component" value="Chromosome"/>
</dbReference>
<keyword evidence="2" id="KW-1185">Reference proteome</keyword>
<sequence length="344" mass="40742">MKSLKIYEYITNDDIAKFSIELNDISHKVDVIDLVFDAINEKSYKIVEYLLKKYSIANKTIFLYETPIARACLHNDYKMVELILMNKGDPNGSPLSSLNPLDISLSEDNFEVFNLLLKYNVDVNYFIPKLNRTILDSAYFLYELEGRQYYKYIELLLSNNAISSRGFNIKEKPRHLLDHIGKVLNYEFIYLDSVVKIGFLNNRTNFIFSENRNIVNIIFITYDWPLNNSKDYYDTDYSFFFKVLNDLNNECIVGDVDYLGVFFEYNVPINLNKIQVLNITKFFENPDKVVNILIPVDQRMKKFDINNIKLDDFERCSYNWPNNKRGYPIYEDFFEHKFVVSKNN</sequence>
<dbReference type="InterPro" id="IPR036770">
    <property type="entry name" value="Ankyrin_rpt-contain_sf"/>
</dbReference>
<evidence type="ECO:0000313" key="1">
    <source>
        <dbReference type="EMBL" id="QOW47002.1"/>
    </source>
</evidence>
<reference evidence="1 2" key="1">
    <citation type="submission" date="2020-02" db="EMBL/GenBank/DDBJ databases">
        <title>Tigecycline-resistant Acinetobacter species from pigs and migratory birds.</title>
        <authorList>
            <person name="Chen C."/>
            <person name="Sun J."/>
            <person name="Liao X.-P."/>
            <person name="Liu Y.-H."/>
        </authorList>
    </citation>
    <scope>NUCLEOTIDE SEQUENCE [LARGE SCALE GENOMIC DNA]</scope>
    <source>
        <strain evidence="1 2">YH12207_T</strain>
    </source>
</reference>
<dbReference type="SUPFAM" id="SSF48403">
    <property type="entry name" value="Ankyrin repeat"/>
    <property type="match status" value="1"/>
</dbReference>
<evidence type="ECO:0000313" key="2">
    <source>
        <dbReference type="Proteomes" id="UP000593966"/>
    </source>
</evidence>
<protein>
    <submittedName>
        <fullName evidence="1">Ankyrin repeat domain-containing protein</fullName>
    </submittedName>
</protein>
<organism evidence="1 2">
    <name type="scientific">Acinetobacter piscicola</name>
    <dbReference type="NCBI Taxonomy" id="2006115"/>
    <lineage>
        <taxon>Bacteria</taxon>
        <taxon>Pseudomonadati</taxon>
        <taxon>Pseudomonadota</taxon>
        <taxon>Gammaproteobacteria</taxon>
        <taxon>Moraxellales</taxon>
        <taxon>Moraxellaceae</taxon>
        <taxon>Acinetobacter</taxon>
    </lineage>
</organism>
<gene>
    <name evidence="1" type="ORF">G0028_14530</name>
</gene>
<dbReference type="Pfam" id="PF12796">
    <property type="entry name" value="Ank_2"/>
    <property type="match status" value="1"/>
</dbReference>
<dbReference type="RefSeq" id="WP_180047712.1">
    <property type="nucleotide sequence ID" value="NZ_CP048659.1"/>
</dbReference>
<accession>A0A7S7AIB1</accession>
<dbReference type="InterPro" id="IPR002110">
    <property type="entry name" value="Ankyrin_rpt"/>
</dbReference>
<dbReference type="SMART" id="SM00248">
    <property type="entry name" value="ANK"/>
    <property type="match status" value="3"/>
</dbReference>
<dbReference type="Gene3D" id="1.25.40.20">
    <property type="entry name" value="Ankyrin repeat-containing domain"/>
    <property type="match status" value="1"/>
</dbReference>